<proteinExistence type="predicted"/>
<feature type="signal peptide" evidence="1">
    <location>
        <begin position="1"/>
        <end position="20"/>
    </location>
</feature>
<dbReference type="Gene3D" id="3.40.50.1110">
    <property type="entry name" value="SGNH hydrolase"/>
    <property type="match status" value="1"/>
</dbReference>
<reference evidence="3" key="2">
    <citation type="submission" date="2021-09" db="EMBL/GenBank/DDBJ databases">
        <authorList>
            <person name="Gilroy R."/>
        </authorList>
    </citation>
    <scope>NUCLEOTIDE SEQUENCE</scope>
    <source>
        <strain evidence="3">CHK160-4876</strain>
    </source>
</reference>
<comment type="caution">
    <text evidence="3">The sequence shown here is derived from an EMBL/GenBank/DDBJ whole genome shotgun (WGS) entry which is preliminary data.</text>
</comment>
<dbReference type="SUPFAM" id="SSF52266">
    <property type="entry name" value="SGNH hydrolase"/>
    <property type="match status" value="1"/>
</dbReference>
<accession>A0A921N9W2</accession>
<keyword evidence="1" id="KW-0732">Signal</keyword>
<evidence type="ECO:0000259" key="2">
    <source>
        <dbReference type="Pfam" id="PF13472"/>
    </source>
</evidence>
<reference evidence="3" key="1">
    <citation type="journal article" date="2021" name="PeerJ">
        <title>Extensive microbial diversity within the chicken gut microbiome revealed by metagenomics and culture.</title>
        <authorList>
            <person name="Gilroy R."/>
            <person name="Ravi A."/>
            <person name="Getino M."/>
            <person name="Pursley I."/>
            <person name="Horton D.L."/>
            <person name="Alikhan N.F."/>
            <person name="Baker D."/>
            <person name="Gharbi K."/>
            <person name="Hall N."/>
            <person name="Watson M."/>
            <person name="Adriaenssens E.M."/>
            <person name="Foster-Nyarko E."/>
            <person name="Jarju S."/>
            <person name="Secka A."/>
            <person name="Antonio M."/>
            <person name="Oren A."/>
            <person name="Chaudhuri R.R."/>
            <person name="La Ragione R."/>
            <person name="Hildebrand F."/>
            <person name="Pallen M.J."/>
        </authorList>
    </citation>
    <scope>NUCLEOTIDE SEQUENCE</scope>
    <source>
        <strain evidence="3">CHK160-4876</strain>
    </source>
</reference>
<dbReference type="InterPro" id="IPR051532">
    <property type="entry name" value="Ester_Hydrolysis_Enzymes"/>
</dbReference>
<dbReference type="AlphaFoldDB" id="A0A921N9W2"/>
<organism evidence="3 4">
    <name type="scientific">Metalysinibacillus jejuensis</name>
    <dbReference type="NCBI Taxonomy" id="914327"/>
    <lineage>
        <taxon>Bacteria</taxon>
        <taxon>Bacillati</taxon>
        <taxon>Bacillota</taxon>
        <taxon>Bacilli</taxon>
        <taxon>Bacillales</taxon>
        <taxon>Caryophanaceae</taxon>
        <taxon>Metalysinibacillus</taxon>
    </lineage>
</organism>
<dbReference type="Proteomes" id="UP000700212">
    <property type="component" value="Unassembled WGS sequence"/>
</dbReference>
<dbReference type="PANTHER" id="PTHR30383:SF5">
    <property type="entry name" value="SGNH HYDROLASE-TYPE ESTERASE DOMAIN-CONTAINING PROTEIN"/>
    <property type="match status" value="1"/>
</dbReference>
<dbReference type="Pfam" id="PF13472">
    <property type="entry name" value="Lipase_GDSL_2"/>
    <property type="match status" value="1"/>
</dbReference>
<evidence type="ECO:0000256" key="1">
    <source>
        <dbReference type="SAM" id="SignalP"/>
    </source>
</evidence>
<name>A0A921N9W2_9BACL</name>
<evidence type="ECO:0000313" key="4">
    <source>
        <dbReference type="Proteomes" id="UP000700212"/>
    </source>
</evidence>
<dbReference type="EMBL" id="DYTV01000022">
    <property type="protein sequence ID" value="HJH10465.1"/>
    <property type="molecule type" value="Genomic_DNA"/>
</dbReference>
<sequence>MKRILCSMLAFWLVAIPANASENYIAIGDSLAAGQTPYQEIDYGYAGLIANQLSVAGQLSFFSKELAFPGFTTTDVIERIQEPVAQPLLEQATLITISAGANDVLPLVARDVAAGMISYNQISADFALNRVRKQMIVLLDELKARAPQAKVYVMGYYFAYPYVHANQKQGAAEQISKLNAILEQQAHQAGAIFVPLYDDFGLDATTYLPNPSDIHPNLEGYRVMANAFLRTYTGGQMSIMHMPRANPLSFEEIIANQQTIEQDVATARVALATVVTLFEGYDKFL</sequence>
<feature type="domain" description="SGNH hydrolase-type esterase" evidence="2">
    <location>
        <begin position="26"/>
        <end position="223"/>
    </location>
</feature>
<gene>
    <name evidence="3" type="ORF">K8V30_02020</name>
</gene>
<dbReference type="InterPro" id="IPR013830">
    <property type="entry name" value="SGNH_hydro"/>
</dbReference>
<feature type="chain" id="PRO_5038034865" evidence="1">
    <location>
        <begin position="21"/>
        <end position="285"/>
    </location>
</feature>
<dbReference type="PANTHER" id="PTHR30383">
    <property type="entry name" value="THIOESTERASE 1/PROTEASE 1/LYSOPHOSPHOLIPASE L1"/>
    <property type="match status" value="1"/>
</dbReference>
<dbReference type="GO" id="GO:0004622">
    <property type="term" value="F:phosphatidylcholine lysophospholipase activity"/>
    <property type="evidence" value="ECO:0007669"/>
    <property type="project" value="TreeGrafter"/>
</dbReference>
<dbReference type="InterPro" id="IPR036514">
    <property type="entry name" value="SGNH_hydro_sf"/>
</dbReference>
<evidence type="ECO:0000313" key="3">
    <source>
        <dbReference type="EMBL" id="HJH10465.1"/>
    </source>
</evidence>
<keyword evidence="3" id="KW-0378">Hydrolase</keyword>
<protein>
    <submittedName>
        <fullName evidence="3">SGNH/GDSL hydrolase family protein</fullName>
    </submittedName>
</protein>